<dbReference type="SUPFAM" id="SSF56112">
    <property type="entry name" value="Protein kinase-like (PK-like)"/>
    <property type="match status" value="1"/>
</dbReference>
<evidence type="ECO:0000256" key="1">
    <source>
        <dbReference type="ARBA" id="ARBA00004479"/>
    </source>
</evidence>
<dbReference type="Gene3D" id="3.30.200.20">
    <property type="entry name" value="Phosphorylase Kinase, domain 1"/>
    <property type="match status" value="1"/>
</dbReference>
<evidence type="ECO:0000256" key="7">
    <source>
        <dbReference type="ARBA" id="ARBA00022692"/>
    </source>
</evidence>
<sequence length="646" mass="71845">MSPLFSTAITFLLFFPWVSSVEFVYNTNFNSTNLLTFGDATIDSSILSITNGTFSIGRALYPSKIPVKSSSNSSKLLPFYTSFVFSIAPLKGFLPGHGFAFAFLPTAGIAGASSSQNLGLFNFSNNGNLNSSVFGVEFDVFANQEFDDINDNHVGVDVNSLKSVASSPSGFWGGSEGDKLKELKLNNGVNYQVWVEYEDSILNVTMAKVGDKRPIRPLISVFVNLSTVFLDEMHVGFAGATGQLVEGHRILAWSFSNSNSSIGFIVGVTIGAVLLVSFCIAMYFLLVRFRRKRNGKKDDIETWELEYWPHRIGYQEIYAATKAFSDENVIGSGGNGNVYKGVSKEGQEVAVKKISHESEHGIREFLAEVSSLGRLKHRNLVGLRGWSRNDKGSLILVYDYMENGSVDKRIFDCHEASMLSWDERVKVLKDVASAIWYLHEGWEANVLHRDIKASNVLLDKYMNARLSDLGLAHTHHHSGLASTTRVVGTIGYMAPELIKTGRASTQTDVFCFGVLVLEIVCGRRPIEEGNPSLIDWTWRLMERQELGGHSNEEVERLMQLGLLCAHPEAHVRPTMRQVMKLLEVRHEGAAESEGEGMELNLLHRLRSKTTMWGRFSGREHPTFNEIKRNMSSSMSMSNSDVILDGR</sequence>
<evidence type="ECO:0000256" key="17">
    <source>
        <dbReference type="ARBA" id="ARBA00048679"/>
    </source>
</evidence>
<keyword evidence="9" id="KW-0430">Lectin</keyword>
<keyword evidence="11" id="KW-0418">Kinase</keyword>
<proteinExistence type="inferred from homology"/>
<keyword evidence="10 18" id="KW-0547">Nucleotide-binding</keyword>
<evidence type="ECO:0000256" key="20">
    <source>
        <dbReference type="SAM" id="SignalP"/>
    </source>
</evidence>
<dbReference type="GO" id="GO:0030246">
    <property type="term" value="F:carbohydrate binding"/>
    <property type="evidence" value="ECO:0007669"/>
    <property type="project" value="UniProtKB-KW"/>
</dbReference>
<evidence type="ECO:0000256" key="5">
    <source>
        <dbReference type="ARBA" id="ARBA00022527"/>
    </source>
</evidence>
<keyword evidence="14 19" id="KW-0472">Membrane</keyword>
<dbReference type="InterPro" id="IPR017441">
    <property type="entry name" value="Protein_kinase_ATP_BS"/>
</dbReference>
<evidence type="ECO:0000313" key="23">
    <source>
        <dbReference type="Proteomes" id="UP000323597"/>
    </source>
</evidence>
<dbReference type="EMBL" id="CM017652">
    <property type="protein sequence ID" value="TYI87884.1"/>
    <property type="molecule type" value="Genomic_DNA"/>
</dbReference>
<evidence type="ECO:0000256" key="18">
    <source>
        <dbReference type="PROSITE-ProRule" id="PRU10141"/>
    </source>
</evidence>
<feature type="signal peptide" evidence="20">
    <location>
        <begin position="1"/>
        <end position="20"/>
    </location>
</feature>
<keyword evidence="12 18" id="KW-0067">ATP-binding</keyword>
<dbReference type="Pfam" id="PF00139">
    <property type="entry name" value="Lectin_legB"/>
    <property type="match status" value="1"/>
</dbReference>
<dbReference type="SUPFAM" id="SSF49899">
    <property type="entry name" value="Concanavalin A-like lectins/glucanases"/>
    <property type="match status" value="1"/>
</dbReference>
<comment type="subcellular location">
    <subcellularLocation>
        <location evidence="1">Membrane</location>
        <topology evidence="1">Single-pass type I membrane protein</topology>
    </subcellularLocation>
</comment>
<evidence type="ECO:0000256" key="13">
    <source>
        <dbReference type="ARBA" id="ARBA00022989"/>
    </source>
</evidence>
<dbReference type="Pfam" id="PF00069">
    <property type="entry name" value="Pkinase"/>
    <property type="match status" value="1"/>
</dbReference>
<dbReference type="InterPro" id="IPR008271">
    <property type="entry name" value="Ser/Thr_kinase_AS"/>
</dbReference>
<keyword evidence="8 20" id="KW-0732">Signal</keyword>
<evidence type="ECO:0000256" key="2">
    <source>
        <dbReference type="ARBA" id="ARBA00008536"/>
    </source>
</evidence>
<dbReference type="AlphaFoldDB" id="A0A5D2VER9"/>
<dbReference type="FunFam" id="1.10.510.10:FF:000108">
    <property type="entry name" value="L-type lectin-domain containing receptor kinase S.4"/>
    <property type="match status" value="1"/>
</dbReference>
<dbReference type="FunFam" id="3.30.200.20:FF:000621">
    <property type="entry name" value="Putative L-type lectin-domain containing receptor kinase VII.2"/>
    <property type="match status" value="1"/>
</dbReference>
<evidence type="ECO:0000256" key="3">
    <source>
        <dbReference type="ARBA" id="ARBA00010217"/>
    </source>
</evidence>
<dbReference type="GO" id="GO:0005524">
    <property type="term" value="F:ATP binding"/>
    <property type="evidence" value="ECO:0007669"/>
    <property type="project" value="UniProtKB-UniRule"/>
</dbReference>
<dbReference type="GO" id="GO:0016020">
    <property type="term" value="C:membrane"/>
    <property type="evidence" value="ECO:0007669"/>
    <property type="project" value="UniProtKB-SubCell"/>
</dbReference>
<dbReference type="Gene3D" id="1.10.510.10">
    <property type="entry name" value="Transferase(Phosphotransferase) domain 1"/>
    <property type="match status" value="1"/>
</dbReference>
<dbReference type="InterPro" id="IPR011009">
    <property type="entry name" value="Kinase-like_dom_sf"/>
</dbReference>
<keyword evidence="5" id="KW-0723">Serine/threonine-protein kinase</keyword>
<evidence type="ECO:0000256" key="15">
    <source>
        <dbReference type="ARBA" id="ARBA00023170"/>
    </source>
</evidence>
<gene>
    <name evidence="22" type="ORF">E1A91_D04G167100v1</name>
</gene>
<keyword evidence="7 19" id="KW-0812">Transmembrane</keyword>
<keyword evidence="6" id="KW-0808">Transferase</keyword>
<evidence type="ECO:0000256" key="12">
    <source>
        <dbReference type="ARBA" id="ARBA00022840"/>
    </source>
</evidence>
<evidence type="ECO:0000256" key="19">
    <source>
        <dbReference type="SAM" id="Phobius"/>
    </source>
</evidence>
<reference evidence="22 23" key="1">
    <citation type="submission" date="2019-07" db="EMBL/GenBank/DDBJ databases">
        <title>WGS assembly of Gossypium mustelinum.</title>
        <authorList>
            <person name="Chen Z.J."/>
            <person name="Sreedasyam A."/>
            <person name="Ando A."/>
            <person name="Song Q."/>
            <person name="De L."/>
            <person name="Hulse-Kemp A."/>
            <person name="Ding M."/>
            <person name="Ye W."/>
            <person name="Kirkbride R."/>
            <person name="Jenkins J."/>
            <person name="Plott C."/>
            <person name="Lovell J."/>
            <person name="Lin Y.-M."/>
            <person name="Vaughn R."/>
            <person name="Liu B."/>
            <person name="Li W."/>
            <person name="Simpson S."/>
            <person name="Scheffler B."/>
            <person name="Saski C."/>
            <person name="Grover C."/>
            <person name="Hu G."/>
            <person name="Conover J."/>
            <person name="Carlson J."/>
            <person name="Shu S."/>
            <person name="Boston L."/>
            <person name="Williams M."/>
            <person name="Peterson D."/>
            <person name="Mcgee K."/>
            <person name="Jones D."/>
            <person name="Wendel J."/>
            <person name="Stelly D."/>
            <person name="Grimwood J."/>
            <person name="Schmutz J."/>
        </authorList>
    </citation>
    <scope>NUCLEOTIDE SEQUENCE [LARGE SCALE GENOMIC DNA]</scope>
    <source>
        <strain evidence="22">1408120.09</strain>
    </source>
</reference>
<dbReference type="EC" id="2.7.11.1" evidence="4"/>
<accession>A0A5D2VER9</accession>
<keyword evidence="23" id="KW-1185">Reference proteome</keyword>
<feature type="chain" id="PRO_5023085681" description="non-specific serine/threonine protein kinase" evidence="20">
    <location>
        <begin position="21"/>
        <end position="646"/>
    </location>
</feature>
<dbReference type="Gene3D" id="2.60.120.200">
    <property type="match status" value="1"/>
</dbReference>
<evidence type="ECO:0000256" key="8">
    <source>
        <dbReference type="ARBA" id="ARBA00022729"/>
    </source>
</evidence>
<dbReference type="PROSITE" id="PS00108">
    <property type="entry name" value="PROTEIN_KINASE_ST"/>
    <property type="match status" value="1"/>
</dbReference>
<dbReference type="InterPro" id="IPR013320">
    <property type="entry name" value="ConA-like_dom_sf"/>
</dbReference>
<dbReference type="InterPro" id="IPR001220">
    <property type="entry name" value="Legume_lectin_dom"/>
</dbReference>
<evidence type="ECO:0000256" key="10">
    <source>
        <dbReference type="ARBA" id="ARBA00022741"/>
    </source>
</evidence>
<evidence type="ECO:0000256" key="14">
    <source>
        <dbReference type="ARBA" id="ARBA00023136"/>
    </source>
</evidence>
<evidence type="ECO:0000256" key="9">
    <source>
        <dbReference type="ARBA" id="ARBA00022734"/>
    </source>
</evidence>
<dbReference type="PROSITE" id="PS50011">
    <property type="entry name" value="PROTEIN_KINASE_DOM"/>
    <property type="match status" value="1"/>
</dbReference>
<feature type="transmembrane region" description="Helical" evidence="19">
    <location>
        <begin position="262"/>
        <end position="287"/>
    </location>
</feature>
<dbReference type="CDD" id="cd06899">
    <property type="entry name" value="lectin_legume_LecRK_Arcelin_ConA"/>
    <property type="match status" value="1"/>
</dbReference>
<dbReference type="InterPro" id="IPR000719">
    <property type="entry name" value="Prot_kinase_dom"/>
</dbReference>
<comment type="similarity">
    <text evidence="3">In the C-terminal section; belongs to the protein kinase superfamily. Ser/Thr protein kinase family.</text>
</comment>
<dbReference type="PROSITE" id="PS00107">
    <property type="entry name" value="PROTEIN_KINASE_ATP"/>
    <property type="match status" value="1"/>
</dbReference>
<dbReference type="InterPro" id="IPR050528">
    <property type="entry name" value="L-type_Lectin-RKs"/>
</dbReference>
<comment type="similarity">
    <text evidence="2">In the N-terminal section; belongs to the leguminous lectin family.</text>
</comment>
<feature type="binding site" evidence="18">
    <location>
        <position position="353"/>
    </location>
    <ligand>
        <name>ATP</name>
        <dbReference type="ChEBI" id="CHEBI:30616"/>
    </ligand>
</feature>
<feature type="domain" description="Protein kinase" evidence="21">
    <location>
        <begin position="324"/>
        <end position="589"/>
    </location>
</feature>
<evidence type="ECO:0000256" key="11">
    <source>
        <dbReference type="ARBA" id="ARBA00022777"/>
    </source>
</evidence>
<name>A0A5D2VER9_GOSMU</name>
<organism evidence="22 23">
    <name type="scientific">Gossypium mustelinum</name>
    <name type="common">Cotton</name>
    <name type="synonym">Gossypium caicoense</name>
    <dbReference type="NCBI Taxonomy" id="34275"/>
    <lineage>
        <taxon>Eukaryota</taxon>
        <taxon>Viridiplantae</taxon>
        <taxon>Streptophyta</taxon>
        <taxon>Embryophyta</taxon>
        <taxon>Tracheophyta</taxon>
        <taxon>Spermatophyta</taxon>
        <taxon>Magnoliopsida</taxon>
        <taxon>eudicotyledons</taxon>
        <taxon>Gunneridae</taxon>
        <taxon>Pentapetalae</taxon>
        <taxon>rosids</taxon>
        <taxon>malvids</taxon>
        <taxon>Malvales</taxon>
        <taxon>Malvaceae</taxon>
        <taxon>Malvoideae</taxon>
        <taxon>Gossypium</taxon>
    </lineage>
</organism>
<comment type="catalytic activity">
    <reaction evidence="16">
        <text>L-threonyl-[protein] + ATP = O-phospho-L-threonyl-[protein] + ADP + H(+)</text>
        <dbReference type="Rhea" id="RHEA:46608"/>
        <dbReference type="Rhea" id="RHEA-COMP:11060"/>
        <dbReference type="Rhea" id="RHEA-COMP:11605"/>
        <dbReference type="ChEBI" id="CHEBI:15378"/>
        <dbReference type="ChEBI" id="CHEBI:30013"/>
        <dbReference type="ChEBI" id="CHEBI:30616"/>
        <dbReference type="ChEBI" id="CHEBI:61977"/>
        <dbReference type="ChEBI" id="CHEBI:456216"/>
        <dbReference type="EC" id="2.7.11.1"/>
    </reaction>
</comment>
<evidence type="ECO:0000256" key="16">
    <source>
        <dbReference type="ARBA" id="ARBA00047899"/>
    </source>
</evidence>
<keyword evidence="13 19" id="KW-1133">Transmembrane helix</keyword>
<comment type="catalytic activity">
    <reaction evidence="17">
        <text>L-seryl-[protein] + ATP = O-phospho-L-seryl-[protein] + ADP + H(+)</text>
        <dbReference type="Rhea" id="RHEA:17989"/>
        <dbReference type="Rhea" id="RHEA-COMP:9863"/>
        <dbReference type="Rhea" id="RHEA-COMP:11604"/>
        <dbReference type="ChEBI" id="CHEBI:15378"/>
        <dbReference type="ChEBI" id="CHEBI:29999"/>
        <dbReference type="ChEBI" id="CHEBI:30616"/>
        <dbReference type="ChEBI" id="CHEBI:83421"/>
        <dbReference type="ChEBI" id="CHEBI:456216"/>
        <dbReference type="EC" id="2.7.11.1"/>
    </reaction>
</comment>
<keyword evidence="15" id="KW-0675">Receptor</keyword>
<dbReference type="Proteomes" id="UP000323597">
    <property type="component" value="Chromosome D04"/>
</dbReference>
<dbReference type="SMART" id="SM00220">
    <property type="entry name" value="S_TKc"/>
    <property type="match status" value="1"/>
</dbReference>
<evidence type="ECO:0000256" key="4">
    <source>
        <dbReference type="ARBA" id="ARBA00012513"/>
    </source>
</evidence>
<protein>
    <recommendedName>
        <fullName evidence="4">non-specific serine/threonine protein kinase</fullName>
        <ecNumber evidence="4">2.7.11.1</ecNumber>
    </recommendedName>
</protein>
<dbReference type="FunFam" id="2.60.120.200:FF:000246">
    <property type="entry name" value="L-type lectin-domain containing receptor kinase V.9"/>
    <property type="match status" value="1"/>
</dbReference>
<evidence type="ECO:0000313" key="22">
    <source>
        <dbReference type="EMBL" id="TYI87884.1"/>
    </source>
</evidence>
<evidence type="ECO:0000259" key="21">
    <source>
        <dbReference type="PROSITE" id="PS50011"/>
    </source>
</evidence>
<dbReference type="GO" id="GO:0004674">
    <property type="term" value="F:protein serine/threonine kinase activity"/>
    <property type="evidence" value="ECO:0007669"/>
    <property type="project" value="UniProtKB-KW"/>
</dbReference>
<dbReference type="PANTHER" id="PTHR27007">
    <property type="match status" value="1"/>
</dbReference>
<evidence type="ECO:0000256" key="6">
    <source>
        <dbReference type="ARBA" id="ARBA00022679"/>
    </source>
</evidence>